<evidence type="ECO:0000256" key="7">
    <source>
        <dbReference type="SAM" id="Phobius"/>
    </source>
</evidence>
<dbReference type="Pfam" id="PF04116">
    <property type="entry name" value="FA_hydroxylase"/>
    <property type="match status" value="1"/>
</dbReference>
<comment type="subcellular location">
    <subcellularLocation>
        <location evidence="1">Endomembrane system</location>
        <topology evidence="1">Multi-pass membrane protein</topology>
    </subcellularLocation>
</comment>
<keyword evidence="6 7" id="KW-0472">Membrane</keyword>
<gene>
    <name evidence="9" type="ORF">OLMES_3905</name>
</gene>
<accession>A0A1Y0IEM5</accession>
<evidence type="ECO:0000313" key="10">
    <source>
        <dbReference type="Proteomes" id="UP000196027"/>
    </source>
</evidence>
<dbReference type="PANTHER" id="PTHR21624:SF1">
    <property type="entry name" value="ALKYLGLYCEROL MONOOXYGENASE"/>
    <property type="match status" value="1"/>
</dbReference>
<dbReference type="GO" id="GO:0005506">
    <property type="term" value="F:iron ion binding"/>
    <property type="evidence" value="ECO:0007669"/>
    <property type="project" value="InterPro"/>
</dbReference>
<dbReference type="KEGG" id="ome:OLMES_3905"/>
<proteinExistence type="predicted"/>
<dbReference type="GO" id="GO:0016020">
    <property type="term" value="C:membrane"/>
    <property type="evidence" value="ECO:0007669"/>
    <property type="project" value="GOC"/>
</dbReference>
<feature type="transmembrane region" description="Helical" evidence="7">
    <location>
        <begin position="109"/>
        <end position="127"/>
    </location>
</feature>
<dbReference type="GO" id="GO:0012505">
    <property type="term" value="C:endomembrane system"/>
    <property type="evidence" value="ECO:0007669"/>
    <property type="project" value="UniProtKB-SubCell"/>
</dbReference>
<evidence type="ECO:0000256" key="1">
    <source>
        <dbReference type="ARBA" id="ARBA00004127"/>
    </source>
</evidence>
<dbReference type="InterPro" id="IPR006694">
    <property type="entry name" value="Fatty_acid_hydroxylase"/>
</dbReference>
<sequence>MLRSLSSHPATLRFAEDIIVTDLLHAIGFILTFGMLFVGIIIAEAWYWHKKGNYSAKTGKTVYDFRETIASISTGAIYKIADGIMIAVVITALYDVVYQWGFQYVPDDGLWSVLLIFFAVDFVFYWYHRTMHTVRWLWTGHVTHHSSTRMNFSTALRQNFLYDLNFGWLIWWLPIAFIGFDKNWAIIAIELNLAYQFFIHTETVNKLGWFEKVFNTPSHHRVHHGSNPAQIDTNFGGVLIIWDKLFGTFVDEKDAGDIRYGLTLRQPNTLNPVRLCVDEFICMVKDVARYRDWRILYKGPNWVEETYGARDNASPDEEARHKSITT</sequence>
<keyword evidence="10" id="KW-1185">Reference proteome</keyword>
<protein>
    <submittedName>
        <fullName evidence="9">Sterol desaturase family protein</fullName>
    </submittedName>
</protein>
<dbReference type="GO" id="GO:0050479">
    <property type="term" value="F:glyceryl-ether monooxygenase activity"/>
    <property type="evidence" value="ECO:0007669"/>
    <property type="project" value="TreeGrafter"/>
</dbReference>
<evidence type="ECO:0000256" key="4">
    <source>
        <dbReference type="ARBA" id="ARBA00023002"/>
    </source>
</evidence>
<evidence type="ECO:0000256" key="2">
    <source>
        <dbReference type="ARBA" id="ARBA00022692"/>
    </source>
</evidence>
<evidence type="ECO:0000313" key="9">
    <source>
        <dbReference type="EMBL" id="ARU57925.1"/>
    </source>
</evidence>
<dbReference type="AlphaFoldDB" id="A0A1Y0IEM5"/>
<dbReference type="GO" id="GO:0006643">
    <property type="term" value="P:membrane lipid metabolic process"/>
    <property type="evidence" value="ECO:0007669"/>
    <property type="project" value="TreeGrafter"/>
</dbReference>
<evidence type="ECO:0000259" key="8">
    <source>
        <dbReference type="Pfam" id="PF04116"/>
    </source>
</evidence>
<evidence type="ECO:0000256" key="3">
    <source>
        <dbReference type="ARBA" id="ARBA00022989"/>
    </source>
</evidence>
<evidence type="ECO:0000256" key="5">
    <source>
        <dbReference type="ARBA" id="ARBA00023098"/>
    </source>
</evidence>
<name>A0A1Y0IEM5_9GAMM</name>
<feature type="domain" description="Fatty acid hydroxylase" evidence="8">
    <location>
        <begin position="113"/>
        <end position="248"/>
    </location>
</feature>
<keyword evidence="3 7" id="KW-1133">Transmembrane helix</keyword>
<organism evidence="9 10">
    <name type="scientific">Oleiphilus messinensis</name>
    <dbReference type="NCBI Taxonomy" id="141451"/>
    <lineage>
        <taxon>Bacteria</taxon>
        <taxon>Pseudomonadati</taxon>
        <taxon>Pseudomonadota</taxon>
        <taxon>Gammaproteobacteria</taxon>
        <taxon>Oceanospirillales</taxon>
        <taxon>Oleiphilaceae</taxon>
        <taxon>Oleiphilus</taxon>
    </lineage>
</organism>
<dbReference type="GO" id="GO:0008610">
    <property type="term" value="P:lipid biosynthetic process"/>
    <property type="evidence" value="ECO:0007669"/>
    <property type="project" value="InterPro"/>
</dbReference>
<feature type="transmembrane region" description="Helical" evidence="7">
    <location>
        <begin position="160"/>
        <end position="180"/>
    </location>
</feature>
<evidence type="ECO:0000256" key="6">
    <source>
        <dbReference type="ARBA" id="ARBA00023136"/>
    </source>
</evidence>
<reference evidence="9 10" key="1">
    <citation type="submission" date="2017-05" db="EMBL/GenBank/DDBJ databases">
        <title>Genomic insights into alkan degradation activity of Oleiphilus messinensis.</title>
        <authorList>
            <person name="Kozyavkin S.A."/>
            <person name="Slesarev A.I."/>
            <person name="Golyshin P.N."/>
            <person name="Korzhenkov A."/>
            <person name="Golyshina O.N."/>
            <person name="Toshchakov S.V."/>
        </authorList>
    </citation>
    <scope>NUCLEOTIDE SEQUENCE [LARGE SCALE GENOMIC DNA]</scope>
    <source>
        <strain evidence="9 10">ME102</strain>
    </source>
</reference>
<dbReference type="EMBL" id="CP021425">
    <property type="protein sequence ID" value="ARU57925.1"/>
    <property type="molecule type" value="Genomic_DNA"/>
</dbReference>
<dbReference type="InterPro" id="IPR051689">
    <property type="entry name" value="Sterol_desaturase/TMEM195"/>
</dbReference>
<keyword evidence="4" id="KW-0560">Oxidoreductase</keyword>
<dbReference type="PANTHER" id="PTHR21624">
    <property type="entry name" value="STEROL DESATURASE-RELATED PROTEIN"/>
    <property type="match status" value="1"/>
</dbReference>
<keyword evidence="2 7" id="KW-0812">Transmembrane</keyword>
<feature type="transmembrane region" description="Helical" evidence="7">
    <location>
        <begin position="23"/>
        <end position="47"/>
    </location>
</feature>
<dbReference type="Proteomes" id="UP000196027">
    <property type="component" value="Chromosome"/>
</dbReference>
<feature type="transmembrane region" description="Helical" evidence="7">
    <location>
        <begin position="76"/>
        <end position="97"/>
    </location>
</feature>
<keyword evidence="5" id="KW-0443">Lipid metabolism</keyword>